<dbReference type="PANTHER" id="PTHR43294:SF21">
    <property type="entry name" value="CATION TRANSPORTING ATPASE"/>
    <property type="match status" value="1"/>
</dbReference>
<evidence type="ECO:0000256" key="1">
    <source>
        <dbReference type="ARBA" id="ARBA00004651"/>
    </source>
</evidence>
<evidence type="ECO:0000256" key="3">
    <source>
        <dbReference type="SAM" id="Phobius"/>
    </source>
</evidence>
<dbReference type="InterPro" id="IPR023298">
    <property type="entry name" value="ATPase_P-typ_TM_dom_sf"/>
</dbReference>
<accession>A0A8D6U1E1</accession>
<protein>
    <recommendedName>
        <fullName evidence="4">Cation-transporting P-type ATPase C-terminal domain-containing protein</fullName>
    </recommendedName>
</protein>
<dbReference type="SUPFAM" id="SSF81665">
    <property type="entry name" value="Calcium ATPase, transmembrane domain M"/>
    <property type="match status" value="1"/>
</dbReference>
<dbReference type="EMBL" id="LR822017">
    <property type="protein sequence ID" value="CAD0136260.1"/>
    <property type="molecule type" value="Genomic_DNA"/>
</dbReference>
<feature type="domain" description="Cation-transporting P-type ATPase C-terminal" evidence="4">
    <location>
        <begin position="1"/>
        <end position="86"/>
    </location>
</feature>
<keyword evidence="3" id="KW-1133">Transmembrane helix</keyword>
<keyword evidence="2" id="KW-1003">Cell membrane</keyword>
<evidence type="ECO:0000259" key="4">
    <source>
        <dbReference type="Pfam" id="PF00689"/>
    </source>
</evidence>
<organism evidence="5 6">
    <name type="scientific">Streptococcus thermophilus</name>
    <dbReference type="NCBI Taxonomy" id="1308"/>
    <lineage>
        <taxon>Bacteria</taxon>
        <taxon>Bacillati</taxon>
        <taxon>Bacillota</taxon>
        <taxon>Bacilli</taxon>
        <taxon>Lactobacillales</taxon>
        <taxon>Streptococcaceae</taxon>
        <taxon>Streptococcus</taxon>
    </lineage>
</organism>
<reference evidence="5 6" key="1">
    <citation type="submission" date="2020-06" db="EMBL/GenBank/DDBJ databases">
        <authorList>
            <person name="Chuat V."/>
        </authorList>
    </citation>
    <scope>NUCLEOTIDE SEQUENCE [LARGE SCALE GENOMIC DNA]</scope>
    <source>
        <strain evidence="5">STH_CIRM_336</strain>
    </source>
</reference>
<dbReference type="GO" id="GO:0005886">
    <property type="term" value="C:plasma membrane"/>
    <property type="evidence" value="ECO:0007669"/>
    <property type="project" value="UniProtKB-SubCell"/>
</dbReference>
<dbReference type="InterPro" id="IPR006068">
    <property type="entry name" value="ATPase_P-typ_cation-transptr_C"/>
</dbReference>
<evidence type="ECO:0000313" key="5">
    <source>
        <dbReference type="EMBL" id="CAD0136260.1"/>
    </source>
</evidence>
<feature type="transmembrane region" description="Helical" evidence="3">
    <location>
        <begin position="30"/>
        <end position="49"/>
    </location>
</feature>
<proteinExistence type="predicted"/>
<keyword evidence="3" id="KW-0472">Membrane</keyword>
<evidence type="ECO:0000313" key="6">
    <source>
        <dbReference type="Proteomes" id="UP000509833"/>
    </source>
</evidence>
<keyword evidence="3" id="KW-0812">Transmembrane</keyword>
<dbReference type="Gene3D" id="1.20.1110.10">
    <property type="entry name" value="Calcium-transporting ATPase, transmembrane domain"/>
    <property type="match status" value="1"/>
</dbReference>
<sequence length="110" mass="12732">MTFGVIIFTQIGMVMNSRKGRGSIFQVKHFANRIISLGIVLEIVLFIILSYVPLFHTLFNTAPIGLDDWLYLLACPFVIMTLEEIRYRLSDIAYLIKSKSVVYLRLKKKF</sequence>
<gene>
    <name evidence="5" type="ORF">STHERMO_0372</name>
</gene>
<dbReference type="AlphaFoldDB" id="A0A8D6U1E1"/>
<comment type="subcellular location">
    <subcellularLocation>
        <location evidence="1">Cell membrane</location>
        <topology evidence="1">Multi-pass membrane protein</topology>
    </subcellularLocation>
</comment>
<dbReference type="InterPro" id="IPR050510">
    <property type="entry name" value="Cation_transp_ATPase_P-type"/>
</dbReference>
<dbReference type="PANTHER" id="PTHR43294">
    <property type="entry name" value="SODIUM/POTASSIUM-TRANSPORTING ATPASE SUBUNIT ALPHA"/>
    <property type="match status" value="1"/>
</dbReference>
<dbReference type="Proteomes" id="UP000509833">
    <property type="component" value="Chromosome"/>
</dbReference>
<evidence type="ECO:0000256" key="2">
    <source>
        <dbReference type="ARBA" id="ARBA00022475"/>
    </source>
</evidence>
<name>A0A8D6U1E1_STRTR</name>
<dbReference type="Pfam" id="PF00689">
    <property type="entry name" value="Cation_ATPase_C"/>
    <property type="match status" value="1"/>
</dbReference>
<feature type="transmembrane region" description="Helical" evidence="3">
    <location>
        <begin position="69"/>
        <end position="89"/>
    </location>
</feature>